<organism evidence="1 2">
    <name type="scientific">Cordyceps javanica</name>
    <dbReference type="NCBI Taxonomy" id="43265"/>
    <lineage>
        <taxon>Eukaryota</taxon>
        <taxon>Fungi</taxon>
        <taxon>Dikarya</taxon>
        <taxon>Ascomycota</taxon>
        <taxon>Pezizomycotina</taxon>
        <taxon>Sordariomycetes</taxon>
        <taxon>Hypocreomycetidae</taxon>
        <taxon>Hypocreales</taxon>
        <taxon>Cordycipitaceae</taxon>
        <taxon>Cordyceps</taxon>
    </lineage>
</organism>
<protein>
    <submittedName>
        <fullName evidence="1">Uncharacterized protein</fullName>
    </submittedName>
</protein>
<comment type="caution">
    <text evidence="1">The sequence shown here is derived from an EMBL/GenBank/DDBJ whole genome shotgun (WGS) entry which is preliminary data.</text>
</comment>
<dbReference type="EMBL" id="SPUK01000013">
    <property type="protein sequence ID" value="TQV92867.1"/>
    <property type="molecule type" value="Genomic_DNA"/>
</dbReference>
<reference evidence="1 2" key="1">
    <citation type="journal article" date="2019" name="Appl. Microbiol. Biotechnol.">
        <title>Genome sequence of Isaria javanica and comparative genome analysis insights into family S53 peptidase evolution in fungal entomopathogens.</title>
        <authorList>
            <person name="Lin R."/>
            <person name="Zhang X."/>
            <person name="Xin B."/>
            <person name="Zou M."/>
            <person name="Gao Y."/>
            <person name="Qin F."/>
            <person name="Hu Q."/>
            <person name="Xie B."/>
            <person name="Cheng X."/>
        </authorList>
    </citation>
    <scope>NUCLEOTIDE SEQUENCE [LARGE SCALE GENOMIC DNA]</scope>
    <source>
        <strain evidence="1 2">IJ1G</strain>
    </source>
</reference>
<sequence length="181" mass="19671">MVEFMILFGSENYIFPVVSTTGYPTVSRPTVRWWLMPEERKRESGGPLAGVGSRLVAVASQRHSHYKLVRTGLARTGQRWAAGVLCSFCSWALVHGLAVNGSVCIRLPQHQTKAGPSSPPQFVPCARPGVLFHPLKASQTAHASVPVTLHCFLSSFPLHLAGARVLKSSLPPALLLWQPTP</sequence>
<evidence type="ECO:0000313" key="1">
    <source>
        <dbReference type="EMBL" id="TQV92867.1"/>
    </source>
</evidence>
<dbReference type="Proteomes" id="UP000315783">
    <property type="component" value="Unassembled WGS sequence"/>
</dbReference>
<evidence type="ECO:0000313" key="2">
    <source>
        <dbReference type="Proteomes" id="UP000315783"/>
    </source>
</evidence>
<proteinExistence type="predicted"/>
<dbReference type="AlphaFoldDB" id="A0A545UTR7"/>
<name>A0A545UTR7_9HYPO</name>
<keyword evidence="2" id="KW-1185">Reference proteome</keyword>
<accession>A0A545UTR7</accession>
<gene>
    <name evidence="1" type="ORF">IF1G_08170</name>
</gene>